<dbReference type="PANTHER" id="PTHR22770">
    <property type="entry name" value="UBIQUITIN CONJUGATING ENZYME 7 INTERACTING PROTEIN-RELATED"/>
    <property type="match status" value="1"/>
</dbReference>
<dbReference type="InterPro" id="IPR051628">
    <property type="entry name" value="LUBAC_E3_Ligases"/>
</dbReference>
<sequence>MNASKGSLVLNQMKRNNLMADDTRVAQIMEQLEVAIAYGQHKRAAVLAKELAIRKVACTLNRSGIPNNNTNSPIIAYLYIEDRHTHKGPIPFQVYPSMSVNMLKLKVEKEFSIPSDMQKWILGKTLATNLSASLATYGITCSGCPIFLYLLPEEPKHAIIADNPQNNIMPQNEEWFPNDIPAPILDNNLQPLEPLLIPETSDTIHAFDLHSDTNVIPEEVDNVHFFGNHISI</sequence>
<comment type="pathway">
    <text evidence="1">Protein modification; protein ubiquitination.</text>
</comment>
<dbReference type="InterPro" id="IPR029071">
    <property type="entry name" value="Ubiquitin-like_domsf"/>
</dbReference>
<keyword evidence="4" id="KW-0833">Ubl conjugation pathway</keyword>
<dbReference type="EMBL" id="CAJPVJ010002031">
    <property type="protein sequence ID" value="CAG2165679.1"/>
    <property type="molecule type" value="Genomic_DNA"/>
</dbReference>
<dbReference type="PANTHER" id="PTHR22770:SF13">
    <property type="entry name" value="RING-TYPE DOMAIN-CONTAINING PROTEIN"/>
    <property type="match status" value="1"/>
</dbReference>
<evidence type="ECO:0000256" key="3">
    <source>
        <dbReference type="ARBA" id="ARBA00022771"/>
    </source>
</evidence>
<dbReference type="EMBL" id="OC916856">
    <property type="protein sequence ID" value="CAD7645459.1"/>
    <property type="molecule type" value="Genomic_DNA"/>
</dbReference>
<evidence type="ECO:0000256" key="4">
    <source>
        <dbReference type="ARBA" id="ARBA00022786"/>
    </source>
</evidence>
<gene>
    <name evidence="7" type="ORF">ONB1V03_LOCUS5218</name>
</gene>
<dbReference type="GO" id="GO:0043161">
    <property type="term" value="P:proteasome-mediated ubiquitin-dependent protein catabolic process"/>
    <property type="evidence" value="ECO:0007669"/>
    <property type="project" value="TreeGrafter"/>
</dbReference>
<dbReference type="GO" id="GO:0071797">
    <property type="term" value="C:LUBAC complex"/>
    <property type="evidence" value="ECO:0007669"/>
    <property type="project" value="TreeGrafter"/>
</dbReference>
<evidence type="ECO:0000313" key="8">
    <source>
        <dbReference type="Proteomes" id="UP000728032"/>
    </source>
</evidence>
<dbReference type="Gene3D" id="3.10.20.90">
    <property type="entry name" value="Phosphatidylinositol 3-kinase Catalytic Subunit, Chain A, domain 1"/>
    <property type="match status" value="1"/>
</dbReference>
<protein>
    <recommendedName>
        <fullName evidence="6">Ubiquitin-like domain-containing protein</fullName>
    </recommendedName>
</protein>
<name>A0A7R9LPG7_9ACAR</name>
<dbReference type="SUPFAM" id="SSF54236">
    <property type="entry name" value="Ubiquitin-like"/>
    <property type="match status" value="1"/>
</dbReference>
<dbReference type="GO" id="GO:0043130">
    <property type="term" value="F:ubiquitin binding"/>
    <property type="evidence" value="ECO:0007669"/>
    <property type="project" value="TreeGrafter"/>
</dbReference>
<evidence type="ECO:0000259" key="6">
    <source>
        <dbReference type="PROSITE" id="PS50053"/>
    </source>
</evidence>
<feature type="domain" description="Ubiquitin-like" evidence="6">
    <location>
        <begin position="78"/>
        <end position="139"/>
    </location>
</feature>
<dbReference type="InterPro" id="IPR000626">
    <property type="entry name" value="Ubiquitin-like_dom"/>
</dbReference>
<keyword evidence="5" id="KW-0862">Zinc</keyword>
<proteinExistence type="predicted"/>
<evidence type="ECO:0000256" key="1">
    <source>
        <dbReference type="ARBA" id="ARBA00004906"/>
    </source>
</evidence>
<dbReference type="GO" id="GO:0097039">
    <property type="term" value="P:protein linear polyubiquitination"/>
    <property type="evidence" value="ECO:0007669"/>
    <property type="project" value="TreeGrafter"/>
</dbReference>
<dbReference type="GO" id="GO:0008270">
    <property type="term" value="F:zinc ion binding"/>
    <property type="evidence" value="ECO:0007669"/>
    <property type="project" value="UniProtKB-KW"/>
</dbReference>
<dbReference type="Proteomes" id="UP000728032">
    <property type="component" value="Unassembled WGS sequence"/>
</dbReference>
<organism evidence="7">
    <name type="scientific">Oppiella nova</name>
    <dbReference type="NCBI Taxonomy" id="334625"/>
    <lineage>
        <taxon>Eukaryota</taxon>
        <taxon>Metazoa</taxon>
        <taxon>Ecdysozoa</taxon>
        <taxon>Arthropoda</taxon>
        <taxon>Chelicerata</taxon>
        <taxon>Arachnida</taxon>
        <taxon>Acari</taxon>
        <taxon>Acariformes</taxon>
        <taxon>Sarcoptiformes</taxon>
        <taxon>Oribatida</taxon>
        <taxon>Brachypylina</taxon>
        <taxon>Oppioidea</taxon>
        <taxon>Oppiidae</taxon>
        <taxon>Oppiella</taxon>
    </lineage>
</organism>
<reference evidence="7" key="1">
    <citation type="submission" date="2020-11" db="EMBL/GenBank/DDBJ databases">
        <authorList>
            <person name="Tran Van P."/>
        </authorList>
    </citation>
    <scope>NUCLEOTIDE SEQUENCE</scope>
</reference>
<keyword evidence="8" id="KW-1185">Reference proteome</keyword>
<dbReference type="GO" id="GO:0004842">
    <property type="term" value="F:ubiquitin-protein transferase activity"/>
    <property type="evidence" value="ECO:0007669"/>
    <property type="project" value="TreeGrafter"/>
</dbReference>
<evidence type="ECO:0000256" key="2">
    <source>
        <dbReference type="ARBA" id="ARBA00022723"/>
    </source>
</evidence>
<dbReference type="AlphaFoldDB" id="A0A7R9LPG7"/>
<evidence type="ECO:0000313" key="7">
    <source>
        <dbReference type="EMBL" id="CAD7645459.1"/>
    </source>
</evidence>
<evidence type="ECO:0000256" key="5">
    <source>
        <dbReference type="ARBA" id="ARBA00022833"/>
    </source>
</evidence>
<keyword evidence="3" id="KW-0863">Zinc-finger</keyword>
<keyword evidence="2" id="KW-0479">Metal-binding</keyword>
<dbReference type="PROSITE" id="PS50053">
    <property type="entry name" value="UBIQUITIN_2"/>
    <property type="match status" value="1"/>
</dbReference>
<dbReference type="OrthoDB" id="6623290at2759"/>
<accession>A0A7R9LPG7</accession>